<sequence>MFERITADPAVMGGQPTVRGLRFPVKTIVRMVAQGMSNGEILAEHPDLEAADIRAALEYAAAALDAETYLPLAHTA</sequence>
<dbReference type="AlphaFoldDB" id="A0A344UW68"/>
<gene>
    <name evidence="1" type="ORF">JS278_02375</name>
</gene>
<dbReference type="InterPro" id="IPR007367">
    <property type="entry name" value="DUF433"/>
</dbReference>
<reference evidence="1 2" key="1">
    <citation type="submission" date="2017-12" db="EMBL/GenBank/DDBJ databases">
        <title>The whole genome sequence of the Acidipropionibacterium virtanenii sp. nov. type strain JS278.</title>
        <authorList>
            <person name="Laine P."/>
            <person name="Deptula P."/>
            <person name="Varmanen P."/>
            <person name="Auvinen P."/>
        </authorList>
    </citation>
    <scope>NUCLEOTIDE SEQUENCE [LARGE SCALE GENOMIC DNA]</scope>
    <source>
        <strain evidence="1 2">JS278</strain>
    </source>
</reference>
<evidence type="ECO:0000313" key="1">
    <source>
        <dbReference type="EMBL" id="AXE39516.1"/>
    </source>
</evidence>
<dbReference type="KEGG" id="acij:JS278_02375"/>
<dbReference type="EMBL" id="CP025198">
    <property type="protein sequence ID" value="AXE39516.1"/>
    <property type="molecule type" value="Genomic_DNA"/>
</dbReference>
<evidence type="ECO:0000313" key="2">
    <source>
        <dbReference type="Proteomes" id="UP000251995"/>
    </source>
</evidence>
<organism evidence="1 2">
    <name type="scientific">Acidipropionibacterium virtanenii</name>
    <dbReference type="NCBI Taxonomy" id="2057246"/>
    <lineage>
        <taxon>Bacteria</taxon>
        <taxon>Bacillati</taxon>
        <taxon>Actinomycetota</taxon>
        <taxon>Actinomycetes</taxon>
        <taxon>Propionibacteriales</taxon>
        <taxon>Propionibacteriaceae</taxon>
        <taxon>Acidipropionibacterium</taxon>
    </lineage>
</organism>
<dbReference type="PANTHER" id="PTHR34849">
    <property type="entry name" value="SSL5025 PROTEIN"/>
    <property type="match status" value="1"/>
</dbReference>
<proteinExistence type="predicted"/>
<dbReference type="InterPro" id="IPR009057">
    <property type="entry name" value="Homeodomain-like_sf"/>
</dbReference>
<dbReference type="PANTHER" id="PTHR34849:SF3">
    <property type="entry name" value="SSR2962 PROTEIN"/>
    <property type="match status" value="1"/>
</dbReference>
<evidence type="ECO:0008006" key="3">
    <source>
        <dbReference type="Google" id="ProtNLM"/>
    </source>
</evidence>
<dbReference type="Gene3D" id="1.10.10.10">
    <property type="entry name" value="Winged helix-like DNA-binding domain superfamily/Winged helix DNA-binding domain"/>
    <property type="match status" value="1"/>
</dbReference>
<accession>A0A344UW68</accession>
<dbReference type="InterPro" id="IPR036388">
    <property type="entry name" value="WH-like_DNA-bd_sf"/>
</dbReference>
<protein>
    <recommendedName>
        <fullName evidence="3">DUF433 domain-containing protein</fullName>
    </recommendedName>
</protein>
<dbReference type="OrthoDB" id="200074at2"/>
<dbReference type="Pfam" id="PF04255">
    <property type="entry name" value="DUF433"/>
    <property type="match status" value="1"/>
</dbReference>
<name>A0A344UW68_9ACTN</name>
<dbReference type="SUPFAM" id="SSF46689">
    <property type="entry name" value="Homeodomain-like"/>
    <property type="match status" value="1"/>
</dbReference>
<dbReference type="RefSeq" id="WP_114045383.1">
    <property type="nucleotide sequence ID" value="NZ_CP025198.1"/>
</dbReference>
<keyword evidence="2" id="KW-1185">Reference proteome</keyword>
<dbReference type="Proteomes" id="UP000251995">
    <property type="component" value="Chromosome"/>
</dbReference>